<feature type="region of interest" description="Disordered" evidence="1">
    <location>
        <begin position="140"/>
        <end position="161"/>
    </location>
</feature>
<accession>A0A7R8WV75</accession>
<evidence type="ECO:0000313" key="2">
    <source>
        <dbReference type="EMBL" id="CAD7235797.1"/>
    </source>
</evidence>
<organism evidence="2">
    <name type="scientific">Cyprideis torosa</name>
    <dbReference type="NCBI Taxonomy" id="163714"/>
    <lineage>
        <taxon>Eukaryota</taxon>
        <taxon>Metazoa</taxon>
        <taxon>Ecdysozoa</taxon>
        <taxon>Arthropoda</taxon>
        <taxon>Crustacea</taxon>
        <taxon>Oligostraca</taxon>
        <taxon>Ostracoda</taxon>
        <taxon>Podocopa</taxon>
        <taxon>Podocopida</taxon>
        <taxon>Cytherocopina</taxon>
        <taxon>Cytheroidea</taxon>
        <taxon>Cytherideidae</taxon>
        <taxon>Cyprideis</taxon>
    </lineage>
</organism>
<feature type="region of interest" description="Disordered" evidence="1">
    <location>
        <begin position="1"/>
        <end position="105"/>
    </location>
</feature>
<sequence>MRMGQRSLEDILRAPLGGAPNDPNKEEGPPLTPRSQLNPNAQPFCFSPPLIRTPWSAPQSPLLTPPSAGPLGPSSEPRPPRMFHRRCSNSQASEGPVSRRSLSFSHAPPHRMLSRACADNPHFARRLEFLCYEVGLPIPRRSAPQSPRRSTKETLPLPKRDPKRCQTVQHVLM</sequence>
<dbReference type="AlphaFoldDB" id="A0A7R8WV75"/>
<gene>
    <name evidence="2" type="ORF">CTOB1V02_LOCUS13612</name>
</gene>
<protein>
    <submittedName>
        <fullName evidence="2">Uncharacterized protein</fullName>
    </submittedName>
</protein>
<feature type="non-terminal residue" evidence="2">
    <location>
        <position position="173"/>
    </location>
</feature>
<reference evidence="2" key="1">
    <citation type="submission" date="2020-11" db="EMBL/GenBank/DDBJ databases">
        <authorList>
            <person name="Tran Van P."/>
        </authorList>
    </citation>
    <scope>NUCLEOTIDE SEQUENCE</scope>
</reference>
<name>A0A7R8WV75_9CRUS</name>
<dbReference type="EMBL" id="OB674695">
    <property type="protein sequence ID" value="CAD7235797.1"/>
    <property type="molecule type" value="Genomic_DNA"/>
</dbReference>
<evidence type="ECO:0000256" key="1">
    <source>
        <dbReference type="SAM" id="MobiDB-lite"/>
    </source>
</evidence>
<proteinExistence type="predicted"/>